<accession>A0AAE3G1A7</accession>
<keyword evidence="3" id="KW-1185">Reference proteome</keyword>
<comment type="caution">
    <text evidence="2">The sequence shown here is derived from an EMBL/GenBank/DDBJ whole genome shotgun (WGS) entry which is preliminary data.</text>
</comment>
<gene>
    <name evidence="2" type="ORF">J2T57_000450</name>
</gene>
<name>A0AAE3G1A7_9GAMM</name>
<dbReference type="RefSeq" id="WP_253473587.1">
    <property type="nucleotide sequence ID" value="NZ_JALJXV010000001.1"/>
</dbReference>
<sequence length="194" mass="20436">MSSPPHAPVSCHARRRRAIGALLAACFTVLCMTAAEAREWSSRGGTYPDAGYLGLAAWNGLAGVQVEVANPVGSVFIMAGGHADTGSVDDWEKGDRFGFMAGLRFLAGDGLSSGWHGTLFGGTLAVETQREDGRRVAYQRLGGGGGLGYQLVRERLRAGFTLGVAQLETIRTQDGGRVGSEFIPVLEASAGFRF</sequence>
<feature type="chain" id="PRO_5042276920" evidence="1">
    <location>
        <begin position="38"/>
        <end position="194"/>
    </location>
</feature>
<organism evidence="2 3">
    <name type="scientific">Natronocella acetinitrilica</name>
    <dbReference type="NCBI Taxonomy" id="414046"/>
    <lineage>
        <taxon>Bacteria</taxon>
        <taxon>Pseudomonadati</taxon>
        <taxon>Pseudomonadota</taxon>
        <taxon>Gammaproteobacteria</taxon>
        <taxon>Chromatiales</taxon>
        <taxon>Ectothiorhodospiraceae</taxon>
        <taxon>Natronocella</taxon>
    </lineage>
</organism>
<keyword evidence="1" id="KW-0732">Signal</keyword>
<feature type="signal peptide" evidence="1">
    <location>
        <begin position="1"/>
        <end position="37"/>
    </location>
</feature>
<reference evidence="2" key="1">
    <citation type="submission" date="2022-03" db="EMBL/GenBank/DDBJ databases">
        <title>Genomic Encyclopedia of Type Strains, Phase III (KMG-III): the genomes of soil and plant-associated and newly described type strains.</title>
        <authorList>
            <person name="Whitman W."/>
        </authorList>
    </citation>
    <scope>NUCLEOTIDE SEQUENCE</scope>
    <source>
        <strain evidence="2">ANL 6-2</strain>
    </source>
</reference>
<proteinExistence type="predicted"/>
<protein>
    <submittedName>
        <fullName evidence="2">Uncharacterized protein</fullName>
    </submittedName>
</protein>
<evidence type="ECO:0000313" key="2">
    <source>
        <dbReference type="EMBL" id="MCP1673358.1"/>
    </source>
</evidence>
<evidence type="ECO:0000313" key="3">
    <source>
        <dbReference type="Proteomes" id="UP001205843"/>
    </source>
</evidence>
<evidence type="ECO:0000256" key="1">
    <source>
        <dbReference type="SAM" id="SignalP"/>
    </source>
</evidence>
<dbReference type="EMBL" id="JALJXV010000001">
    <property type="protein sequence ID" value="MCP1673358.1"/>
    <property type="molecule type" value="Genomic_DNA"/>
</dbReference>
<dbReference type="Proteomes" id="UP001205843">
    <property type="component" value="Unassembled WGS sequence"/>
</dbReference>
<dbReference type="AlphaFoldDB" id="A0AAE3G1A7"/>